<protein>
    <submittedName>
        <fullName evidence="2">Putative secreted peptide</fullName>
    </submittedName>
</protein>
<evidence type="ECO:0000313" key="2">
    <source>
        <dbReference type="EMBL" id="MBW30767.1"/>
    </source>
</evidence>
<organism evidence="2">
    <name type="scientific">Anopheles braziliensis</name>
    <dbReference type="NCBI Taxonomy" id="58242"/>
    <lineage>
        <taxon>Eukaryota</taxon>
        <taxon>Metazoa</taxon>
        <taxon>Ecdysozoa</taxon>
        <taxon>Arthropoda</taxon>
        <taxon>Hexapoda</taxon>
        <taxon>Insecta</taxon>
        <taxon>Pterygota</taxon>
        <taxon>Neoptera</taxon>
        <taxon>Endopterygota</taxon>
        <taxon>Diptera</taxon>
        <taxon>Nematocera</taxon>
        <taxon>Culicoidea</taxon>
        <taxon>Culicidae</taxon>
        <taxon>Anophelinae</taxon>
        <taxon>Anopheles</taxon>
    </lineage>
</organism>
<proteinExistence type="predicted"/>
<dbReference type="AlphaFoldDB" id="A0A2M3ZQB9"/>
<dbReference type="EMBL" id="GGFM01010016">
    <property type="protein sequence ID" value="MBW30767.1"/>
    <property type="molecule type" value="Transcribed_RNA"/>
</dbReference>
<reference evidence="2" key="1">
    <citation type="submission" date="2018-01" db="EMBL/GenBank/DDBJ databases">
        <title>An insight into the sialome of Amazonian anophelines.</title>
        <authorList>
            <person name="Ribeiro J.M."/>
            <person name="Scarpassa V."/>
            <person name="Calvo E."/>
        </authorList>
    </citation>
    <scope>NUCLEOTIDE SEQUENCE</scope>
    <source>
        <tissue evidence="2">Salivary glands</tissue>
    </source>
</reference>
<feature type="signal peptide" evidence="1">
    <location>
        <begin position="1"/>
        <end position="29"/>
    </location>
</feature>
<feature type="chain" id="PRO_5014895379" evidence="1">
    <location>
        <begin position="30"/>
        <end position="92"/>
    </location>
</feature>
<evidence type="ECO:0000256" key="1">
    <source>
        <dbReference type="SAM" id="SignalP"/>
    </source>
</evidence>
<name>A0A2M3ZQB9_9DIPT</name>
<keyword evidence="1" id="KW-0732">Signal</keyword>
<accession>A0A2M3ZQB9</accession>
<sequence>MQGAHWGAIGLPLVCARSVMIWMSPASLAFTPASSKRTTRPPKVATMGRRRRIRARCAGKVAPTMPTPATNRRWTRVDEEVVAVVTVVAPMV</sequence>